<keyword evidence="6 15" id="KW-0732">Signal</keyword>
<keyword evidence="7" id="KW-0406">Ion transport</keyword>
<evidence type="ECO:0000256" key="12">
    <source>
        <dbReference type="PROSITE-ProRule" id="PRU01360"/>
    </source>
</evidence>
<evidence type="ECO:0000256" key="4">
    <source>
        <dbReference type="ARBA" id="ARBA00022452"/>
    </source>
</evidence>
<evidence type="ECO:0000256" key="11">
    <source>
        <dbReference type="ARBA" id="ARBA00023237"/>
    </source>
</evidence>
<dbReference type="GO" id="GO:0015889">
    <property type="term" value="P:cobalamin transport"/>
    <property type="evidence" value="ECO:0007669"/>
    <property type="project" value="TreeGrafter"/>
</dbReference>
<keyword evidence="10 18" id="KW-0675">Receptor</keyword>
<dbReference type="Pfam" id="PF07715">
    <property type="entry name" value="Plug"/>
    <property type="match status" value="1"/>
</dbReference>
<dbReference type="EMBL" id="CP157675">
    <property type="protein sequence ID" value="XBP71823.1"/>
    <property type="molecule type" value="Genomic_DNA"/>
</dbReference>
<evidence type="ECO:0000256" key="10">
    <source>
        <dbReference type="ARBA" id="ARBA00023170"/>
    </source>
</evidence>
<gene>
    <name evidence="18" type="ORF">ABLV49_08530</name>
</gene>
<dbReference type="RefSeq" id="WP_349281171.1">
    <property type="nucleotide sequence ID" value="NZ_CBCSCU010000004.1"/>
</dbReference>
<accession>A0AAU7LWL8</accession>
<feature type="domain" description="TonB-dependent receptor-like beta-barrel" evidence="16">
    <location>
        <begin position="180"/>
        <end position="590"/>
    </location>
</feature>
<reference evidence="18" key="1">
    <citation type="submission" date="2024-05" db="EMBL/GenBank/DDBJ databases">
        <authorList>
            <person name="Bunk B."/>
            <person name="Swiderski J."/>
            <person name="Sproer C."/>
            <person name="Thiel V."/>
        </authorList>
    </citation>
    <scope>NUCLEOTIDE SEQUENCE</scope>
    <source>
        <strain evidence="18">DSM 17735</strain>
    </source>
</reference>
<dbReference type="InterPro" id="IPR000531">
    <property type="entry name" value="Beta-barrel_TonB"/>
</dbReference>
<evidence type="ECO:0000256" key="6">
    <source>
        <dbReference type="ARBA" id="ARBA00022729"/>
    </source>
</evidence>
<keyword evidence="9 12" id="KW-0472">Membrane</keyword>
<protein>
    <submittedName>
        <fullName evidence="18">TonB-dependent receptor</fullName>
    </submittedName>
</protein>
<dbReference type="Pfam" id="PF00593">
    <property type="entry name" value="TonB_dep_Rec_b-barrel"/>
    <property type="match status" value="1"/>
</dbReference>
<evidence type="ECO:0000256" key="13">
    <source>
        <dbReference type="RuleBase" id="RU003357"/>
    </source>
</evidence>
<evidence type="ECO:0000259" key="17">
    <source>
        <dbReference type="Pfam" id="PF07715"/>
    </source>
</evidence>
<feature type="region of interest" description="Disordered" evidence="14">
    <location>
        <begin position="207"/>
        <end position="228"/>
    </location>
</feature>
<keyword evidence="5 12" id="KW-0812">Transmembrane</keyword>
<evidence type="ECO:0000256" key="14">
    <source>
        <dbReference type="SAM" id="MobiDB-lite"/>
    </source>
</evidence>
<evidence type="ECO:0000256" key="5">
    <source>
        <dbReference type="ARBA" id="ARBA00022692"/>
    </source>
</evidence>
<keyword evidence="11 12" id="KW-0998">Cell outer membrane</keyword>
<evidence type="ECO:0000256" key="1">
    <source>
        <dbReference type="ARBA" id="ARBA00004571"/>
    </source>
</evidence>
<evidence type="ECO:0000256" key="3">
    <source>
        <dbReference type="ARBA" id="ARBA00022448"/>
    </source>
</evidence>
<dbReference type="PANTHER" id="PTHR30069">
    <property type="entry name" value="TONB-DEPENDENT OUTER MEMBRANE RECEPTOR"/>
    <property type="match status" value="1"/>
</dbReference>
<dbReference type="InterPro" id="IPR036942">
    <property type="entry name" value="Beta-barrel_TonB_sf"/>
</dbReference>
<keyword evidence="4 12" id="KW-1134">Transmembrane beta strand</keyword>
<dbReference type="InterPro" id="IPR039426">
    <property type="entry name" value="TonB-dep_rcpt-like"/>
</dbReference>
<evidence type="ECO:0000259" key="16">
    <source>
        <dbReference type="Pfam" id="PF00593"/>
    </source>
</evidence>
<dbReference type="PROSITE" id="PS52016">
    <property type="entry name" value="TONB_DEPENDENT_REC_3"/>
    <property type="match status" value="1"/>
</dbReference>
<dbReference type="Gene3D" id="2.170.130.10">
    <property type="entry name" value="TonB-dependent receptor, plug domain"/>
    <property type="match status" value="1"/>
</dbReference>
<dbReference type="CDD" id="cd01347">
    <property type="entry name" value="ligand_gated_channel"/>
    <property type="match status" value="1"/>
</dbReference>
<sequence length="617" mass="66225">MKTCISNLRLAMLPLALATAFPSAAQTQPAPQLRETVVTATRSAQLLSDVVADVTIIDRERIERSGAAGLADVLKRVPGIEISRNGGPGATTSVFLRGAESRFTAVYIDGVRVDSQATGGAAWETIPLALIDRIEVLRGPAGAVYGSDALGGVIQIFTKRGEQGFAPFVGVGVGTHYTRKLDAGFSGASGGFDYALGVAREISHGFDSQPQRLSNSATTLSNPDQDGYRSTSANARLGFKINPAHSLDATLLYSDMKSHYDAFGYSPARPVDDLSLHKLHALGLNWQAQWTDAYSTRLSMTESEDRYETTPSPYLTTTRLRGYTLQNEFRLGAHLFTAALERKEDHLKNAPIDQGRSQNAVALGYGFTEKSHTVQLNVRHDKDSEFGGKTTGSAAYAYAFTPEWRASASAGTAFRAPTLYQRFSQYGVATLVPESSRNLELGLRWSQGASSAGLVAYRNKVDNLISFVGAGTCASPFGCYANTARAEYSGATLTASHAVGGVNLAASLDLQNPRDLNTGKSLARRAKQHGTLSADTRVGSWLLGAEAQFSGKRFDDAANTRVLSGYSLLNLNASTPLAKDWTLLARVDNLADKQYELARTYATAGRSFYVGVKWAPL</sequence>
<proteinExistence type="inferred from homology"/>
<evidence type="ECO:0000256" key="2">
    <source>
        <dbReference type="ARBA" id="ARBA00009810"/>
    </source>
</evidence>
<dbReference type="InterPro" id="IPR037066">
    <property type="entry name" value="Plug_dom_sf"/>
</dbReference>
<keyword evidence="8 13" id="KW-0798">TonB box</keyword>
<organism evidence="18">
    <name type="scientific">Polaromonas hydrogenivorans</name>
    <dbReference type="NCBI Taxonomy" id="335476"/>
    <lineage>
        <taxon>Bacteria</taxon>
        <taxon>Pseudomonadati</taxon>
        <taxon>Pseudomonadota</taxon>
        <taxon>Betaproteobacteria</taxon>
        <taxon>Burkholderiales</taxon>
        <taxon>Comamonadaceae</taxon>
        <taxon>Polaromonas</taxon>
    </lineage>
</organism>
<feature type="signal peptide" evidence="15">
    <location>
        <begin position="1"/>
        <end position="25"/>
    </location>
</feature>
<dbReference type="GO" id="GO:0009279">
    <property type="term" value="C:cell outer membrane"/>
    <property type="evidence" value="ECO:0007669"/>
    <property type="project" value="UniProtKB-SubCell"/>
</dbReference>
<feature type="chain" id="PRO_5043493190" evidence="15">
    <location>
        <begin position="26"/>
        <end position="617"/>
    </location>
</feature>
<dbReference type="PANTHER" id="PTHR30069:SF53">
    <property type="entry name" value="COLICIN I RECEPTOR-RELATED"/>
    <property type="match status" value="1"/>
</dbReference>
<keyword evidence="3 12" id="KW-0813">Transport</keyword>
<dbReference type="GO" id="GO:0006811">
    <property type="term" value="P:monoatomic ion transport"/>
    <property type="evidence" value="ECO:0007669"/>
    <property type="project" value="UniProtKB-KW"/>
</dbReference>
<evidence type="ECO:0000256" key="8">
    <source>
        <dbReference type="ARBA" id="ARBA00023077"/>
    </source>
</evidence>
<dbReference type="SUPFAM" id="SSF56935">
    <property type="entry name" value="Porins"/>
    <property type="match status" value="1"/>
</dbReference>
<evidence type="ECO:0000256" key="15">
    <source>
        <dbReference type="SAM" id="SignalP"/>
    </source>
</evidence>
<comment type="similarity">
    <text evidence="2 12 13">Belongs to the TonB-dependent receptor family.</text>
</comment>
<evidence type="ECO:0000313" key="18">
    <source>
        <dbReference type="EMBL" id="XBP71823.1"/>
    </source>
</evidence>
<comment type="subcellular location">
    <subcellularLocation>
        <location evidence="1 12">Cell outer membrane</location>
        <topology evidence="1 12">Multi-pass membrane protein</topology>
    </subcellularLocation>
</comment>
<name>A0AAU7LWL8_9BURK</name>
<evidence type="ECO:0000256" key="7">
    <source>
        <dbReference type="ARBA" id="ARBA00023065"/>
    </source>
</evidence>
<dbReference type="InterPro" id="IPR012910">
    <property type="entry name" value="Plug_dom"/>
</dbReference>
<dbReference type="Gene3D" id="2.40.170.20">
    <property type="entry name" value="TonB-dependent receptor, beta-barrel domain"/>
    <property type="match status" value="1"/>
</dbReference>
<dbReference type="AlphaFoldDB" id="A0AAU7LWL8"/>
<feature type="domain" description="TonB-dependent receptor plug" evidence="17">
    <location>
        <begin position="48"/>
        <end position="153"/>
    </location>
</feature>
<evidence type="ECO:0000256" key="9">
    <source>
        <dbReference type="ARBA" id="ARBA00023136"/>
    </source>
</evidence>